<evidence type="ECO:0000256" key="2">
    <source>
        <dbReference type="ARBA" id="ARBA00022645"/>
    </source>
</evidence>
<dbReference type="Pfam" id="PF02016">
    <property type="entry name" value="Peptidase_S66"/>
    <property type="match status" value="1"/>
</dbReference>
<evidence type="ECO:0000256" key="4">
    <source>
        <dbReference type="ARBA" id="ARBA00022801"/>
    </source>
</evidence>
<dbReference type="GO" id="GO:0008236">
    <property type="term" value="F:serine-type peptidase activity"/>
    <property type="evidence" value="ECO:0007669"/>
    <property type="project" value="UniProtKB-KW"/>
</dbReference>
<dbReference type="InterPro" id="IPR040921">
    <property type="entry name" value="Peptidase_S66C"/>
</dbReference>
<dbReference type="InterPro" id="IPR040449">
    <property type="entry name" value="Peptidase_S66_N"/>
</dbReference>
<dbReference type="SUPFAM" id="SSF52317">
    <property type="entry name" value="Class I glutamine amidotransferase-like"/>
    <property type="match status" value="1"/>
</dbReference>
<dbReference type="Gene3D" id="3.50.30.60">
    <property type="entry name" value="LD-carboxypeptidase A C-terminal domain-like"/>
    <property type="match status" value="1"/>
</dbReference>
<dbReference type="CDD" id="cd07062">
    <property type="entry name" value="Peptidase_S66_mccF_like"/>
    <property type="match status" value="1"/>
</dbReference>
<dbReference type="GO" id="GO:0004180">
    <property type="term" value="F:carboxypeptidase activity"/>
    <property type="evidence" value="ECO:0007669"/>
    <property type="project" value="UniProtKB-KW"/>
</dbReference>
<evidence type="ECO:0000259" key="7">
    <source>
        <dbReference type="Pfam" id="PF02016"/>
    </source>
</evidence>
<dbReference type="GO" id="GO:0006508">
    <property type="term" value="P:proteolysis"/>
    <property type="evidence" value="ECO:0007669"/>
    <property type="project" value="UniProtKB-KW"/>
</dbReference>
<dbReference type="InterPro" id="IPR027461">
    <property type="entry name" value="Carboxypeptidase_A_C_sf"/>
</dbReference>
<organism evidence="9 10">
    <name type="scientific">Butyribacter intestini</name>
    <dbReference type="NCBI Taxonomy" id="1703332"/>
    <lineage>
        <taxon>Bacteria</taxon>
        <taxon>Bacillati</taxon>
        <taxon>Bacillota</taxon>
        <taxon>Clostridia</taxon>
        <taxon>Lachnospirales</taxon>
        <taxon>Lachnospiraceae</taxon>
        <taxon>Butyribacter</taxon>
    </lineage>
</organism>
<keyword evidence="3" id="KW-0645">Protease</keyword>
<feature type="active site" description="Charge relay system" evidence="6">
    <location>
        <position position="250"/>
    </location>
</feature>
<keyword evidence="2" id="KW-0121">Carboxypeptidase</keyword>
<dbReference type="InterPro" id="IPR003507">
    <property type="entry name" value="S66_fam"/>
</dbReference>
<dbReference type="PANTHER" id="PTHR30237">
    <property type="entry name" value="MURAMOYLTETRAPEPTIDE CARBOXYPEPTIDASE"/>
    <property type="match status" value="1"/>
</dbReference>
<sequence length="349" mass="38984">MKIPESLKLGGTIGFAAPSFGCNIEPYKTAFNNALKTFEKMGYKTKLGQNCYAGDGIGISNTPLKCAKEINSFLCGEYNEEISALFSCGGGELMCEILDDVDFDKIKKSKPVWFLGYSDNTNLTFLLPTICDITAIYSPCAPAYGMEPWHPSLKDTFELLTGKSNMAHGYDKWEKESLKNEENPLVPYNVTEKTEIKKFGAGKDDAKTEISGRLIGGCLDCLSNLAGTKFDKVSDFNEKYKEDGIIWFMESCDLNPMAIRRAIWQLDHAGWFKYVKGFLIGRPLCLDEEILGVDRYNAVYPLLEKYNVPIIMDLDIGHTAPMMPIVSGAKAEIVVEKNSIKIHYKELEV</sequence>
<feature type="active site" description="Charge relay system" evidence="6">
    <location>
        <position position="318"/>
    </location>
</feature>
<dbReference type="AlphaFoldDB" id="A0AAW3JTS3"/>
<dbReference type="Gene3D" id="3.40.50.10740">
    <property type="entry name" value="Class I glutamine amidotransferase-like"/>
    <property type="match status" value="1"/>
</dbReference>
<dbReference type="InterPro" id="IPR029062">
    <property type="entry name" value="Class_I_gatase-like"/>
</dbReference>
<evidence type="ECO:0000256" key="1">
    <source>
        <dbReference type="ARBA" id="ARBA00010233"/>
    </source>
</evidence>
<name>A0AAW3JTS3_9FIRM</name>
<gene>
    <name evidence="9" type="ORF">APZ18_01730</name>
</gene>
<reference evidence="9 10" key="1">
    <citation type="submission" date="2015-10" db="EMBL/GenBank/DDBJ databases">
        <title>Butyribacter intestini gen. nov., sp. nov., a butyric acid-producing bacterium of the family Lachnospiraceae isolated from the human faeces.</title>
        <authorList>
            <person name="Zou Y."/>
            <person name="Xue W."/>
            <person name="Luo G."/>
            <person name="Lv M."/>
        </authorList>
    </citation>
    <scope>NUCLEOTIDE SEQUENCE [LARGE SCALE GENOMIC DNA]</scope>
    <source>
        <strain evidence="9 10">TF01-11</strain>
    </source>
</reference>
<comment type="similarity">
    <text evidence="1">Belongs to the peptidase S66 family.</text>
</comment>
<dbReference type="Pfam" id="PF17676">
    <property type="entry name" value="Peptidase_S66C"/>
    <property type="match status" value="1"/>
</dbReference>
<evidence type="ECO:0000259" key="8">
    <source>
        <dbReference type="Pfam" id="PF17676"/>
    </source>
</evidence>
<dbReference type="PIRSF" id="PIRSF028757">
    <property type="entry name" value="LD-carboxypeptidase"/>
    <property type="match status" value="1"/>
</dbReference>
<feature type="active site" description="Nucleophile" evidence="6">
    <location>
        <position position="118"/>
    </location>
</feature>
<keyword evidence="10" id="KW-1185">Reference proteome</keyword>
<evidence type="ECO:0000256" key="6">
    <source>
        <dbReference type="PIRSR" id="PIRSR028757-1"/>
    </source>
</evidence>
<evidence type="ECO:0000313" key="9">
    <source>
        <dbReference type="EMBL" id="KQC85947.1"/>
    </source>
</evidence>
<dbReference type="EMBL" id="LLKB01000001">
    <property type="protein sequence ID" value="KQC85947.1"/>
    <property type="molecule type" value="Genomic_DNA"/>
</dbReference>
<accession>A0AAW3JTS3</accession>
<comment type="caution">
    <text evidence="9">The sequence shown here is derived from an EMBL/GenBank/DDBJ whole genome shotgun (WGS) entry which is preliminary data.</text>
</comment>
<feature type="domain" description="LD-carboxypeptidase C-terminal" evidence="8">
    <location>
        <begin position="211"/>
        <end position="333"/>
    </location>
</feature>
<evidence type="ECO:0000256" key="3">
    <source>
        <dbReference type="ARBA" id="ARBA00022670"/>
    </source>
</evidence>
<evidence type="ECO:0000313" key="10">
    <source>
        <dbReference type="Proteomes" id="UP000050833"/>
    </source>
</evidence>
<dbReference type="Proteomes" id="UP000050833">
    <property type="component" value="Unassembled WGS sequence"/>
</dbReference>
<proteinExistence type="inferred from homology"/>
<dbReference type="InterPro" id="IPR027478">
    <property type="entry name" value="LdcA_N"/>
</dbReference>
<protein>
    <submittedName>
        <fullName evidence="9">Peptidase S66</fullName>
    </submittedName>
</protein>
<dbReference type="SUPFAM" id="SSF141986">
    <property type="entry name" value="LD-carboxypeptidase A C-terminal domain-like"/>
    <property type="match status" value="1"/>
</dbReference>
<feature type="domain" description="LD-carboxypeptidase N-terminal" evidence="7">
    <location>
        <begin position="13"/>
        <end position="137"/>
    </location>
</feature>
<dbReference type="PANTHER" id="PTHR30237:SF2">
    <property type="entry name" value="MUREIN TETRAPEPTIDE CARBOXYPEPTIDASE"/>
    <property type="match status" value="1"/>
</dbReference>
<keyword evidence="4" id="KW-0378">Hydrolase</keyword>
<dbReference type="RefSeq" id="WP_022013403.1">
    <property type="nucleotide sequence ID" value="NZ_JAQDCV010000013.1"/>
</dbReference>
<evidence type="ECO:0000256" key="5">
    <source>
        <dbReference type="ARBA" id="ARBA00022825"/>
    </source>
</evidence>
<keyword evidence="5" id="KW-0720">Serine protease</keyword>